<proteinExistence type="predicted"/>
<dbReference type="Proteomes" id="UP000887013">
    <property type="component" value="Unassembled WGS sequence"/>
</dbReference>
<evidence type="ECO:0000313" key="2">
    <source>
        <dbReference type="Proteomes" id="UP000887013"/>
    </source>
</evidence>
<dbReference type="EMBL" id="BMAW01089261">
    <property type="protein sequence ID" value="GFS38886.1"/>
    <property type="molecule type" value="Genomic_DNA"/>
</dbReference>
<evidence type="ECO:0000313" key="1">
    <source>
        <dbReference type="EMBL" id="GFS38886.1"/>
    </source>
</evidence>
<comment type="caution">
    <text evidence="1">The sequence shown here is derived from an EMBL/GenBank/DDBJ whole genome shotgun (WGS) entry which is preliminary data.</text>
</comment>
<sequence length="104" mass="12368">MRRILQFFFDKGENASQKAEIVNSVRDPEIVTANNEQFWIRRFHSGIFYVKDASRTCRSFVENIDKIIIQELKIDHKTVLRHLRKAGFKKKLNVRVPHQLTQKT</sequence>
<gene>
    <name evidence="1" type="primary">EAI_04805</name>
    <name evidence="1" type="ORF">NPIL_270671</name>
</gene>
<name>A0A8X6IBA5_NEPPI</name>
<keyword evidence="2" id="KW-1185">Reference proteome</keyword>
<dbReference type="AlphaFoldDB" id="A0A8X6IBA5"/>
<organism evidence="1 2">
    <name type="scientific">Nephila pilipes</name>
    <name type="common">Giant wood spider</name>
    <name type="synonym">Nephila maculata</name>
    <dbReference type="NCBI Taxonomy" id="299642"/>
    <lineage>
        <taxon>Eukaryota</taxon>
        <taxon>Metazoa</taxon>
        <taxon>Ecdysozoa</taxon>
        <taxon>Arthropoda</taxon>
        <taxon>Chelicerata</taxon>
        <taxon>Arachnida</taxon>
        <taxon>Araneae</taxon>
        <taxon>Araneomorphae</taxon>
        <taxon>Entelegynae</taxon>
        <taxon>Araneoidea</taxon>
        <taxon>Nephilidae</taxon>
        <taxon>Nephila</taxon>
    </lineage>
</organism>
<protein>
    <submittedName>
        <fullName evidence="1">Histone-lysine N-methyltransferase SETMAR</fullName>
    </submittedName>
</protein>
<reference evidence="1" key="1">
    <citation type="submission" date="2020-08" db="EMBL/GenBank/DDBJ databases">
        <title>Multicomponent nature underlies the extraordinary mechanical properties of spider dragline silk.</title>
        <authorList>
            <person name="Kono N."/>
            <person name="Nakamura H."/>
            <person name="Mori M."/>
            <person name="Yoshida Y."/>
            <person name="Ohtoshi R."/>
            <person name="Malay A.D."/>
            <person name="Moran D.A.P."/>
            <person name="Tomita M."/>
            <person name="Numata K."/>
            <person name="Arakawa K."/>
        </authorList>
    </citation>
    <scope>NUCLEOTIDE SEQUENCE</scope>
</reference>
<dbReference type="OrthoDB" id="6490016at2759"/>
<accession>A0A8X6IBA5</accession>